<feature type="repeat" description="Solcar" evidence="6">
    <location>
        <begin position="130"/>
        <end position="220"/>
    </location>
</feature>
<evidence type="ECO:0000313" key="9">
    <source>
        <dbReference type="Proteomes" id="UP000095751"/>
    </source>
</evidence>
<sequence>MNGTSSNSSSSSSDNNNKYYGNSWYFDELKRLPKEIRNIMAGGFAGMIAKSVVAPFDRIKILYQVSSAEFQIMNLPKIAKRIVKEEGLSALWKGHTATLIRVFPYSGIQFMVFDRCKTFVLREQEHMWGLSPLESLCAGMTAGAVSCLATYPLDLTRAQLAVLKMKKGGSSHNVGFGGALHRNYLDRGVKGLFRGITPTLMGILPYSGIAFSFNEQAKRKVSERRDLTTIERMQCGALSGLFAQTLTYPLEVTRRRMQTIGIVATSGKNAAVDVVGKAHNRPPSMSVIIKELYQEQGIRGFYKGVSLNWFKGPIAFSISFTCFDIIQSFLETDAERRFRLHRRTTTV</sequence>
<keyword evidence="9" id="KW-1185">Reference proteome</keyword>
<dbReference type="Proteomes" id="UP000095751">
    <property type="component" value="Unassembled WGS sequence"/>
</dbReference>
<dbReference type="Pfam" id="PF00153">
    <property type="entry name" value="Mito_carr"/>
    <property type="match status" value="3"/>
</dbReference>
<keyword evidence="4" id="KW-0677">Repeat</keyword>
<gene>
    <name evidence="8" type="ORF">FRACYDRAFT_185985</name>
</gene>
<dbReference type="GO" id="GO:0055085">
    <property type="term" value="P:transmembrane transport"/>
    <property type="evidence" value="ECO:0007669"/>
    <property type="project" value="InterPro"/>
</dbReference>
<evidence type="ECO:0000256" key="2">
    <source>
        <dbReference type="ARBA" id="ARBA00022448"/>
    </source>
</evidence>
<dbReference type="KEGG" id="fcy:FRACYDRAFT_185985"/>
<evidence type="ECO:0000256" key="6">
    <source>
        <dbReference type="PROSITE-ProRule" id="PRU00282"/>
    </source>
</evidence>
<comment type="similarity">
    <text evidence="7">Belongs to the mitochondrial carrier (TC 2.A.29) family.</text>
</comment>
<evidence type="ECO:0000256" key="7">
    <source>
        <dbReference type="RuleBase" id="RU000488"/>
    </source>
</evidence>
<dbReference type="SUPFAM" id="SSF103506">
    <property type="entry name" value="Mitochondrial carrier"/>
    <property type="match status" value="1"/>
</dbReference>
<dbReference type="InterPro" id="IPR002067">
    <property type="entry name" value="MCP"/>
</dbReference>
<evidence type="ECO:0000256" key="5">
    <source>
        <dbReference type="ARBA" id="ARBA00023136"/>
    </source>
</evidence>
<dbReference type="AlphaFoldDB" id="A0A1E7FEZ2"/>
<evidence type="ECO:0000313" key="8">
    <source>
        <dbReference type="EMBL" id="OEU16739.1"/>
    </source>
</evidence>
<dbReference type="PRINTS" id="PR00926">
    <property type="entry name" value="MITOCARRIER"/>
</dbReference>
<dbReference type="InterPro" id="IPR018108">
    <property type="entry name" value="MCP_transmembrane"/>
</dbReference>
<dbReference type="EMBL" id="KV784358">
    <property type="protein sequence ID" value="OEU16739.1"/>
    <property type="molecule type" value="Genomic_DNA"/>
</dbReference>
<dbReference type="PANTHER" id="PTHR24089">
    <property type="entry name" value="SOLUTE CARRIER FAMILY 25"/>
    <property type="match status" value="1"/>
</dbReference>
<comment type="subcellular location">
    <subcellularLocation>
        <location evidence="1">Membrane</location>
        <topology evidence="1">Multi-pass membrane protein</topology>
    </subcellularLocation>
</comment>
<name>A0A1E7FEZ2_9STRA</name>
<dbReference type="PROSITE" id="PS50920">
    <property type="entry name" value="SOLCAR"/>
    <property type="match status" value="3"/>
</dbReference>
<evidence type="ECO:0000256" key="3">
    <source>
        <dbReference type="ARBA" id="ARBA00022692"/>
    </source>
</evidence>
<accession>A0A1E7FEZ2</accession>
<dbReference type="Gene3D" id="1.50.40.10">
    <property type="entry name" value="Mitochondrial carrier domain"/>
    <property type="match status" value="1"/>
</dbReference>
<dbReference type="GO" id="GO:0016020">
    <property type="term" value="C:membrane"/>
    <property type="evidence" value="ECO:0007669"/>
    <property type="project" value="UniProtKB-SubCell"/>
</dbReference>
<keyword evidence="2 7" id="KW-0813">Transport</keyword>
<dbReference type="InParanoid" id="A0A1E7FEZ2"/>
<reference evidence="8 9" key="1">
    <citation type="submission" date="2016-09" db="EMBL/GenBank/DDBJ databases">
        <title>Extensive genetic diversity and differential bi-allelic expression allows diatom success in the polar Southern Ocean.</title>
        <authorList>
            <consortium name="DOE Joint Genome Institute"/>
            <person name="Mock T."/>
            <person name="Otillar R.P."/>
            <person name="Strauss J."/>
            <person name="Dupont C."/>
            <person name="Frickenhaus S."/>
            <person name="Maumus F."/>
            <person name="Mcmullan M."/>
            <person name="Sanges R."/>
            <person name="Schmutz J."/>
            <person name="Toseland A."/>
            <person name="Valas R."/>
            <person name="Veluchamy A."/>
            <person name="Ward B.J."/>
            <person name="Allen A."/>
            <person name="Barry K."/>
            <person name="Falciatore A."/>
            <person name="Ferrante M."/>
            <person name="Fortunato A.E."/>
            <person name="Gloeckner G."/>
            <person name="Gruber A."/>
            <person name="Hipkin R."/>
            <person name="Janech M."/>
            <person name="Kroth P."/>
            <person name="Leese F."/>
            <person name="Lindquist E."/>
            <person name="Lyon B.R."/>
            <person name="Martin J."/>
            <person name="Mayer C."/>
            <person name="Parker M."/>
            <person name="Quesneville H."/>
            <person name="Raymond J."/>
            <person name="Uhlig C."/>
            <person name="Valentin K.U."/>
            <person name="Worden A.Z."/>
            <person name="Armbrust E.V."/>
            <person name="Bowler C."/>
            <person name="Green B."/>
            <person name="Moulton V."/>
            <person name="Van Oosterhout C."/>
            <person name="Grigoriev I."/>
        </authorList>
    </citation>
    <scope>NUCLEOTIDE SEQUENCE [LARGE SCALE GENOMIC DNA]</scope>
    <source>
        <strain evidence="8 9">CCMP1102</strain>
    </source>
</reference>
<keyword evidence="5 6" id="KW-0472">Membrane</keyword>
<feature type="repeat" description="Solcar" evidence="6">
    <location>
        <begin position="227"/>
        <end position="329"/>
    </location>
</feature>
<feature type="repeat" description="Solcar" evidence="6">
    <location>
        <begin position="33"/>
        <end position="119"/>
    </location>
</feature>
<evidence type="ECO:0000256" key="1">
    <source>
        <dbReference type="ARBA" id="ARBA00004141"/>
    </source>
</evidence>
<proteinExistence type="inferred from homology"/>
<dbReference type="InterPro" id="IPR023395">
    <property type="entry name" value="MCP_dom_sf"/>
</dbReference>
<protein>
    <submittedName>
        <fullName evidence="8">Mitochondrial carrier</fullName>
    </submittedName>
</protein>
<organism evidence="8 9">
    <name type="scientific">Fragilariopsis cylindrus CCMP1102</name>
    <dbReference type="NCBI Taxonomy" id="635003"/>
    <lineage>
        <taxon>Eukaryota</taxon>
        <taxon>Sar</taxon>
        <taxon>Stramenopiles</taxon>
        <taxon>Ochrophyta</taxon>
        <taxon>Bacillariophyta</taxon>
        <taxon>Bacillariophyceae</taxon>
        <taxon>Bacillariophycidae</taxon>
        <taxon>Bacillariales</taxon>
        <taxon>Bacillariaceae</taxon>
        <taxon>Fragilariopsis</taxon>
    </lineage>
</organism>
<evidence type="ECO:0000256" key="4">
    <source>
        <dbReference type="ARBA" id="ARBA00022737"/>
    </source>
</evidence>
<keyword evidence="3 6" id="KW-0812">Transmembrane</keyword>
<dbReference type="OrthoDB" id="270584at2759"/>